<evidence type="ECO:0000313" key="5">
    <source>
        <dbReference type="Proteomes" id="UP000515150"/>
    </source>
</evidence>
<dbReference type="GO" id="GO:0005634">
    <property type="term" value="C:nucleus"/>
    <property type="evidence" value="ECO:0007669"/>
    <property type="project" value="UniProtKB-SubCell"/>
</dbReference>
<dbReference type="InParanoid" id="A0A6P7NSU3"/>
<dbReference type="InterPro" id="IPR001356">
    <property type="entry name" value="HD"/>
</dbReference>
<evidence type="ECO:0000256" key="1">
    <source>
        <dbReference type="PROSITE-ProRule" id="PRU00108"/>
    </source>
</evidence>
<evidence type="ECO:0000313" key="6">
    <source>
        <dbReference type="RefSeq" id="XP_029022972.1"/>
    </source>
</evidence>
<feature type="compositionally biased region" description="Basic and acidic residues" evidence="3">
    <location>
        <begin position="56"/>
        <end position="68"/>
    </location>
</feature>
<dbReference type="KEGG" id="bspl:114865746"/>
<feature type="region of interest" description="Disordered" evidence="3">
    <location>
        <begin position="409"/>
        <end position="455"/>
    </location>
</feature>
<feature type="region of interest" description="Disordered" evidence="3">
    <location>
        <begin position="342"/>
        <end position="364"/>
    </location>
</feature>
<gene>
    <name evidence="6" type="primary">LOC114865746</name>
</gene>
<sequence length="753" mass="82713">MDEDCGAAEDFDCPSLLCDELDLETKNDQGRRREEQEEVFNEREDGERGEEEGEKESEVSGKETMVTEREEEEAKPESRLDVEEEQEVQMEDKEPVKETMADEPHSKVTKRVEEPRKGRRRRGRKPSERGRRRGVKAGSEKPEQQQQQMQEVDVMNPEEPLILSEPPFGLMNGEDLSDPVYVGCVGPGAYGPLLCPSQPPIPIQPAPPQPHGTKRPHSPPPPHSLPQPAPGPREMEITQVYSTRRSIRYSSRGRGRGLAFPLLPGMESVDSCLLPPAPRKKARTLYSTDQLEHLEALFQEDHYPDAEKRKAIAASVGVTPQRIMVWFQNRRAKWRKVERSMAAKAEHGQSRCSSSSSPPHLQINPLLPTLAANSKGAPCFSTNLPAKLPPLALAAPAFPTLSNQTPPSYNNLLATLSSPSQSRGKEGGQHQLSSQGGLTEYHPRPMHSPPPLRRASLPLFTAPYGASNPSAPLLSTPAAAAPLFLDALEGGSTLTHRDTQPLQTDTSPLFDFGEKLDYLTSSQQNNTYQLQTSYSTNQPQLQTTASLTRMAYLTPSPYLTNPSDSNPTSYLTFGPGGNSTGVVTYSGVGHQWSRSQNAGQILVQSTGPHGGITAYQSYPWGNMYNQQTMHQRAQCPPTYPVGMGAARDHQSASSTLPPPTFFPRGDHGLSRSTHSHTQATTSSGATVLPPVSTLRHPHLRAESPPAKVASLLPCQVSPASPDRFPVPPCVKIEYDSPREIHSHFHCDFSSIHF</sequence>
<dbReference type="Gene3D" id="1.10.10.60">
    <property type="entry name" value="Homeodomain-like"/>
    <property type="match status" value="1"/>
</dbReference>
<feature type="compositionally biased region" description="Basic and acidic residues" evidence="3">
    <location>
        <begin position="90"/>
        <end position="116"/>
    </location>
</feature>
<dbReference type="AlphaFoldDB" id="A0A6P7NSU3"/>
<dbReference type="InterPro" id="IPR042988">
    <property type="entry name" value="NOBOX"/>
</dbReference>
<evidence type="ECO:0000256" key="3">
    <source>
        <dbReference type="SAM" id="MobiDB-lite"/>
    </source>
</evidence>
<keyword evidence="1 2" id="KW-0238">DNA-binding</keyword>
<feature type="compositionally biased region" description="Pro residues" evidence="3">
    <location>
        <begin position="197"/>
        <end position="210"/>
    </location>
</feature>
<feature type="region of interest" description="Disordered" evidence="3">
    <location>
        <begin position="196"/>
        <end position="233"/>
    </location>
</feature>
<dbReference type="GeneID" id="114865746"/>
<proteinExistence type="predicted"/>
<dbReference type="Pfam" id="PF00046">
    <property type="entry name" value="Homeodomain"/>
    <property type="match status" value="1"/>
</dbReference>
<dbReference type="PROSITE" id="PS50071">
    <property type="entry name" value="HOMEOBOX_2"/>
    <property type="match status" value="1"/>
</dbReference>
<dbReference type="OrthoDB" id="1867783at2759"/>
<reference evidence="6" key="1">
    <citation type="submission" date="2025-08" db="UniProtKB">
        <authorList>
            <consortium name="RefSeq"/>
        </authorList>
    </citation>
    <scope>IDENTIFICATION</scope>
</reference>
<keyword evidence="5" id="KW-1185">Reference proteome</keyword>
<dbReference type="GO" id="GO:0000978">
    <property type="term" value="F:RNA polymerase II cis-regulatory region sequence-specific DNA binding"/>
    <property type="evidence" value="ECO:0007669"/>
    <property type="project" value="TreeGrafter"/>
</dbReference>
<feature type="region of interest" description="Disordered" evidence="3">
    <location>
        <begin position="645"/>
        <end position="689"/>
    </location>
</feature>
<organism evidence="5 6">
    <name type="scientific">Betta splendens</name>
    <name type="common">Siamese fighting fish</name>
    <dbReference type="NCBI Taxonomy" id="158456"/>
    <lineage>
        <taxon>Eukaryota</taxon>
        <taxon>Metazoa</taxon>
        <taxon>Chordata</taxon>
        <taxon>Craniata</taxon>
        <taxon>Vertebrata</taxon>
        <taxon>Euteleostomi</taxon>
        <taxon>Actinopterygii</taxon>
        <taxon>Neopterygii</taxon>
        <taxon>Teleostei</taxon>
        <taxon>Neoteleostei</taxon>
        <taxon>Acanthomorphata</taxon>
        <taxon>Anabantaria</taxon>
        <taxon>Anabantiformes</taxon>
        <taxon>Anabantoidei</taxon>
        <taxon>Osphronemidae</taxon>
        <taxon>Betta</taxon>
    </lineage>
</organism>
<feature type="compositionally biased region" description="Basic and acidic residues" evidence="3">
    <location>
        <begin position="23"/>
        <end position="46"/>
    </location>
</feature>
<feature type="compositionally biased region" description="Low complexity" evidence="3">
    <location>
        <begin position="429"/>
        <end position="438"/>
    </location>
</feature>
<dbReference type="Proteomes" id="UP000515150">
    <property type="component" value="Chromosome 11"/>
</dbReference>
<keyword evidence="1 2" id="KW-0539">Nucleus</keyword>
<dbReference type="GO" id="GO:0000981">
    <property type="term" value="F:DNA-binding transcription factor activity, RNA polymerase II-specific"/>
    <property type="evidence" value="ECO:0007669"/>
    <property type="project" value="TreeGrafter"/>
</dbReference>
<dbReference type="RefSeq" id="XP_029022972.1">
    <property type="nucleotide sequence ID" value="XM_029167139.3"/>
</dbReference>
<feature type="DNA-binding region" description="Homeobox" evidence="1">
    <location>
        <begin position="279"/>
        <end position="338"/>
    </location>
</feature>
<keyword evidence="1 2" id="KW-0371">Homeobox</keyword>
<feature type="compositionally biased region" description="Low complexity" evidence="3">
    <location>
        <begin position="670"/>
        <end position="686"/>
    </location>
</feature>
<evidence type="ECO:0000256" key="2">
    <source>
        <dbReference type="RuleBase" id="RU000682"/>
    </source>
</evidence>
<dbReference type="InterPro" id="IPR009057">
    <property type="entry name" value="Homeodomain-like_sf"/>
</dbReference>
<accession>A0A6P7NSU3</accession>
<protein>
    <submittedName>
        <fullName evidence="6">Homeobox protein NOBOX-like</fullName>
    </submittedName>
</protein>
<name>A0A6P7NSU3_BETSP</name>
<feature type="domain" description="Homeobox" evidence="4">
    <location>
        <begin position="277"/>
        <end position="337"/>
    </location>
</feature>
<dbReference type="SMART" id="SM00389">
    <property type="entry name" value="HOX"/>
    <property type="match status" value="1"/>
</dbReference>
<dbReference type="PANTHER" id="PTHR47060:SF1">
    <property type="entry name" value="HOMEOBOX PROTEIN NOBOX"/>
    <property type="match status" value="1"/>
</dbReference>
<feature type="compositionally biased region" description="Basic residues" evidence="3">
    <location>
        <begin position="117"/>
        <end position="135"/>
    </location>
</feature>
<comment type="subcellular location">
    <subcellularLocation>
        <location evidence="1 2">Nucleus</location>
    </subcellularLocation>
</comment>
<dbReference type="PANTHER" id="PTHR47060">
    <property type="entry name" value="HOMEOBOX PROTEIN NOBOX"/>
    <property type="match status" value="1"/>
</dbReference>
<dbReference type="CDD" id="cd00086">
    <property type="entry name" value="homeodomain"/>
    <property type="match status" value="1"/>
</dbReference>
<feature type="compositionally biased region" description="Polar residues" evidence="3">
    <location>
        <begin position="409"/>
        <end position="422"/>
    </location>
</feature>
<feature type="compositionally biased region" description="Pro residues" evidence="3">
    <location>
        <begin position="218"/>
        <end position="231"/>
    </location>
</feature>
<dbReference type="SUPFAM" id="SSF46689">
    <property type="entry name" value="Homeodomain-like"/>
    <property type="match status" value="1"/>
</dbReference>
<feature type="region of interest" description="Disordered" evidence="3">
    <location>
        <begin position="22"/>
        <end position="170"/>
    </location>
</feature>
<evidence type="ECO:0000259" key="4">
    <source>
        <dbReference type="PROSITE" id="PS50071"/>
    </source>
</evidence>